<sequence>MGGGNDHHVTAIIPEAITSHDGGNQGRAINQVAWRAQIIWAKRLVVEQFAKRALIVRWFVGAMEH</sequence>
<organism evidence="1 2">
    <name type="scientific">Glutamicibacter ardleyensis</name>
    <dbReference type="NCBI Taxonomy" id="225894"/>
    <lineage>
        <taxon>Bacteria</taxon>
        <taxon>Bacillati</taxon>
        <taxon>Actinomycetota</taxon>
        <taxon>Actinomycetes</taxon>
        <taxon>Micrococcales</taxon>
        <taxon>Micrococcaceae</taxon>
        <taxon>Glutamicibacter</taxon>
    </lineage>
</organism>
<protein>
    <submittedName>
        <fullName evidence="1">Uncharacterized protein</fullName>
    </submittedName>
</protein>
<gene>
    <name evidence="1" type="ORF">GCM10007173_17610</name>
</gene>
<accession>A0ABQ2DIZ3</accession>
<keyword evidence="2" id="KW-1185">Reference proteome</keyword>
<evidence type="ECO:0000313" key="1">
    <source>
        <dbReference type="EMBL" id="GGJ59311.1"/>
    </source>
</evidence>
<reference evidence="2" key="1">
    <citation type="journal article" date="2019" name="Int. J. Syst. Evol. Microbiol.">
        <title>The Global Catalogue of Microorganisms (GCM) 10K type strain sequencing project: providing services to taxonomists for standard genome sequencing and annotation.</title>
        <authorList>
            <consortium name="The Broad Institute Genomics Platform"/>
            <consortium name="The Broad Institute Genome Sequencing Center for Infectious Disease"/>
            <person name="Wu L."/>
            <person name="Ma J."/>
        </authorList>
    </citation>
    <scope>NUCLEOTIDE SEQUENCE [LARGE SCALE GENOMIC DNA]</scope>
    <source>
        <strain evidence="2">CGMCC 1.3685</strain>
    </source>
</reference>
<dbReference type="EMBL" id="BMKX01000003">
    <property type="protein sequence ID" value="GGJ59311.1"/>
    <property type="molecule type" value="Genomic_DNA"/>
</dbReference>
<evidence type="ECO:0000313" key="2">
    <source>
        <dbReference type="Proteomes" id="UP000606115"/>
    </source>
</evidence>
<comment type="caution">
    <text evidence="1">The sequence shown here is derived from an EMBL/GenBank/DDBJ whole genome shotgun (WGS) entry which is preliminary data.</text>
</comment>
<dbReference type="Proteomes" id="UP000606115">
    <property type="component" value="Unassembled WGS sequence"/>
</dbReference>
<name>A0ABQ2DIZ3_9MICC</name>
<proteinExistence type="predicted"/>